<gene>
    <name evidence="2" type="ORF">EYF80_063408</name>
</gene>
<reference evidence="2 3" key="1">
    <citation type="submission" date="2019-03" db="EMBL/GenBank/DDBJ databases">
        <title>First draft genome of Liparis tanakae, snailfish: a comprehensive survey of snailfish specific genes.</title>
        <authorList>
            <person name="Kim W."/>
            <person name="Song I."/>
            <person name="Jeong J.-H."/>
            <person name="Kim D."/>
            <person name="Kim S."/>
            <person name="Ryu S."/>
            <person name="Song J.Y."/>
            <person name="Lee S.K."/>
        </authorList>
    </citation>
    <scope>NUCLEOTIDE SEQUENCE [LARGE SCALE GENOMIC DNA]</scope>
    <source>
        <tissue evidence="2">Muscle</tissue>
    </source>
</reference>
<evidence type="ECO:0000256" key="1">
    <source>
        <dbReference type="SAM" id="MobiDB-lite"/>
    </source>
</evidence>
<evidence type="ECO:0000313" key="3">
    <source>
        <dbReference type="Proteomes" id="UP000314294"/>
    </source>
</evidence>
<proteinExistence type="predicted"/>
<name>A0A4Z2ECJ7_9TELE</name>
<keyword evidence="3" id="KW-1185">Reference proteome</keyword>
<protein>
    <submittedName>
        <fullName evidence="2">Uncharacterized protein</fullName>
    </submittedName>
</protein>
<sequence length="113" mass="12863">MTCVINAIQRQQEKSDIGLLKEQYPLIGLHFTLTGGGRCRTRGQPTRRTHQENPPGEPIRRTHRENPPGEPTRRTHRENPPGEPTGRTHQDNPPGEPIRRTHQENPPGERAPH</sequence>
<evidence type="ECO:0000313" key="2">
    <source>
        <dbReference type="EMBL" id="TNN26455.1"/>
    </source>
</evidence>
<feature type="compositionally biased region" description="Basic and acidic residues" evidence="1">
    <location>
        <begin position="58"/>
        <end position="90"/>
    </location>
</feature>
<dbReference type="AlphaFoldDB" id="A0A4Z2ECJ7"/>
<dbReference type="Proteomes" id="UP000314294">
    <property type="component" value="Unassembled WGS sequence"/>
</dbReference>
<accession>A0A4Z2ECJ7</accession>
<comment type="caution">
    <text evidence="2">The sequence shown here is derived from an EMBL/GenBank/DDBJ whole genome shotgun (WGS) entry which is preliminary data.</text>
</comment>
<feature type="region of interest" description="Disordered" evidence="1">
    <location>
        <begin position="33"/>
        <end position="113"/>
    </location>
</feature>
<feature type="compositionally biased region" description="Basic residues" evidence="1">
    <location>
        <begin position="39"/>
        <end position="48"/>
    </location>
</feature>
<organism evidence="2 3">
    <name type="scientific">Liparis tanakae</name>
    <name type="common">Tanaka's snailfish</name>
    <dbReference type="NCBI Taxonomy" id="230148"/>
    <lineage>
        <taxon>Eukaryota</taxon>
        <taxon>Metazoa</taxon>
        <taxon>Chordata</taxon>
        <taxon>Craniata</taxon>
        <taxon>Vertebrata</taxon>
        <taxon>Euteleostomi</taxon>
        <taxon>Actinopterygii</taxon>
        <taxon>Neopterygii</taxon>
        <taxon>Teleostei</taxon>
        <taxon>Neoteleostei</taxon>
        <taxon>Acanthomorphata</taxon>
        <taxon>Eupercaria</taxon>
        <taxon>Perciformes</taxon>
        <taxon>Cottioidei</taxon>
        <taxon>Cottales</taxon>
        <taxon>Liparidae</taxon>
        <taxon>Liparis</taxon>
    </lineage>
</organism>
<dbReference type="EMBL" id="SRLO01010214">
    <property type="protein sequence ID" value="TNN26455.1"/>
    <property type="molecule type" value="Genomic_DNA"/>
</dbReference>